<keyword evidence="2" id="KW-1185">Reference proteome</keyword>
<comment type="caution">
    <text evidence="1">The sequence shown here is derived from an EMBL/GenBank/DDBJ whole genome shotgun (WGS) entry which is preliminary data.</text>
</comment>
<dbReference type="eggNOG" id="COG2110">
    <property type="taxonomic scope" value="Bacteria"/>
</dbReference>
<dbReference type="AlphaFoldDB" id="W4QYF7"/>
<proteinExistence type="predicted"/>
<gene>
    <name evidence="1" type="ORF">JCM9157_4369</name>
</gene>
<reference evidence="1 2" key="1">
    <citation type="journal article" date="2014" name="Genome Announc.">
        <title>Draft Genome Sequences of Three Alkaliphilic Bacillus Strains, Bacillus wakoensis JCM 9140T, Bacillus akibai JCM 9157T, and Bacillus hemicellulosilyticus JCM 9152T.</title>
        <authorList>
            <person name="Yuki M."/>
            <person name="Oshima K."/>
            <person name="Suda W."/>
            <person name="Oshida Y."/>
            <person name="Kitamura K."/>
            <person name="Iida T."/>
            <person name="Hattori M."/>
            <person name="Ohkuma M."/>
        </authorList>
    </citation>
    <scope>NUCLEOTIDE SEQUENCE [LARGE SCALE GENOMIC DNA]</scope>
    <source>
        <strain evidence="1 2">JCM 9157</strain>
    </source>
</reference>
<dbReference type="Proteomes" id="UP000018896">
    <property type="component" value="Unassembled WGS sequence"/>
</dbReference>
<evidence type="ECO:0000313" key="2">
    <source>
        <dbReference type="Proteomes" id="UP000018896"/>
    </source>
</evidence>
<sequence length="163" mass="18768">MLTQKLIKELEIYIYNLLDMQVNEISEAKLADYLIYDEIEPEELENFIKKKRKPTLNELLFSFIDRENKTDSDIYKKASIDRRHFSKIRSNPSYRPGKNTVIALALALELPSDDVILLLSSAGHSLSDSDTADLVIQFCLEKNIYDIDAVNEALVHFNLKTLT</sequence>
<name>W4QYF7_HALA3</name>
<dbReference type="EMBL" id="BAUV01000054">
    <property type="protein sequence ID" value="GAE37121.1"/>
    <property type="molecule type" value="Genomic_DNA"/>
</dbReference>
<dbReference type="STRING" id="1236973.JCM9157_4369"/>
<accession>W4QYF7</accession>
<dbReference type="OrthoDB" id="6194521at2"/>
<organism evidence="1 2">
    <name type="scientific">Halalkalibacter akibai (strain ATCC 43226 / DSM 21942 / CIP 109018 / JCM 9157 / 1139)</name>
    <name type="common">Bacillus akibai</name>
    <dbReference type="NCBI Taxonomy" id="1236973"/>
    <lineage>
        <taxon>Bacteria</taxon>
        <taxon>Bacillati</taxon>
        <taxon>Bacillota</taxon>
        <taxon>Bacilli</taxon>
        <taxon>Bacillales</taxon>
        <taxon>Bacillaceae</taxon>
        <taxon>Halalkalibacter</taxon>
    </lineage>
</organism>
<evidence type="ECO:0000313" key="1">
    <source>
        <dbReference type="EMBL" id="GAE37121.1"/>
    </source>
</evidence>
<dbReference type="RefSeq" id="WP_035667510.1">
    <property type="nucleotide sequence ID" value="NZ_BAUV01000054.1"/>
</dbReference>
<protein>
    <submittedName>
        <fullName evidence="1">Uncharacterized protein</fullName>
    </submittedName>
</protein>